<evidence type="ECO:0000259" key="10">
    <source>
        <dbReference type="Pfam" id="PF13953"/>
    </source>
</evidence>
<dbReference type="SUPFAM" id="SSF141729">
    <property type="entry name" value="FimD N-terminal domain-like"/>
    <property type="match status" value="1"/>
</dbReference>
<keyword evidence="4" id="KW-1134">Transmembrane beta strand</keyword>
<evidence type="ECO:0000256" key="7">
    <source>
        <dbReference type="ARBA" id="ARBA00023136"/>
    </source>
</evidence>
<dbReference type="PANTHER" id="PTHR30451:SF3">
    <property type="entry name" value="OUTER MEMBRANE USHER PROTEIN HTRE-RELATED"/>
    <property type="match status" value="1"/>
</dbReference>
<evidence type="ECO:0000313" key="13">
    <source>
        <dbReference type="Proteomes" id="UP000614721"/>
    </source>
</evidence>
<dbReference type="Pfam" id="PF13953">
    <property type="entry name" value="PapC_C"/>
    <property type="match status" value="1"/>
</dbReference>
<dbReference type="Pfam" id="PF00577">
    <property type="entry name" value="Usher"/>
    <property type="match status" value="1"/>
</dbReference>
<reference evidence="12 13" key="1">
    <citation type="submission" date="2020-11" db="EMBL/GenBank/DDBJ databases">
        <title>Enhanced detection system for hospital associated transmission using whole genome sequencing surveillance.</title>
        <authorList>
            <person name="Harrison L.H."/>
            <person name="Van Tyne D."/>
            <person name="Marsh J.W."/>
            <person name="Griffith M.P."/>
            <person name="Snyder D.J."/>
            <person name="Cooper V.S."/>
            <person name="Mustapha M."/>
        </authorList>
    </citation>
    <scope>NUCLEOTIDE SEQUENCE [LARGE SCALE GENOMIC DNA]</scope>
    <source>
        <strain evidence="12 13">PR00075</strain>
    </source>
</reference>
<proteinExistence type="inferred from homology"/>
<organism evidence="12 13">
    <name type="scientific">Proteus alimentorum</name>
    <dbReference type="NCBI Taxonomy" id="1973495"/>
    <lineage>
        <taxon>Bacteria</taxon>
        <taxon>Pseudomonadati</taxon>
        <taxon>Pseudomonadota</taxon>
        <taxon>Gammaproteobacteria</taxon>
        <taxon>Enterobacterales</taxon>
        <taxon>Morganellaceae</taxon>
        <taxon>Proteus</taxon>
    </lineage>
</organism>
<dbReference type="InterPro" id="IPR000015">
    <property type="entry name" value="Fimb_usher"/>
</dbReference>
<evidence type="ECO:0000256" key="3">
    <source>
        <dbReference type="ARBA" id="ARBA00022448"/>
    </source>
</evidence>
<sequence length="884" mass="96951">MSSYILKTIIISAGVTFFLVAPYTYAENITVTEKNKWLPNGNRALSGVNTLPVHVATQNLPASASGNNSPVANGNAATTFNPIFMNTSQSDIDISRFDKENSILPGTWEVDVYVNNHFIAKQKVTFREMANQKVEPCLTKDTMNLINIKDDKQSPLLKSAMELHECIELVNLVPSTTVIYDPSIQRLNVEVPQALVGYKPRGYVSPSLWDRGINALLVNYNANYFTSRNNGKNYNSAFAGIDSHVNLGTWSFHHTGNYSWDENNGHDYTSTYNYLERIITTIRGVVQIGDVLTTGQLFDSQPLRGIQLFSDEKMLPDSQRGFAPTIRGIAKTNARVIIRQDGRVIHETVVSPGPFEIDDLYPSGYGGNLDVTIQEADGTQQNFKVYYASLVQLLRPGQHNYTVAAGHLNSKSVDYDPTLYQATYRRGLTNIITGYAGVQGTGADYYAVQIGLALSTPLGAFSADVTQARVHLNTTPSAVNSGQSYQVSYSKYIQDTNSNLTIAAYKFNSENFYDYTSAVQAINEEKHGRSISNIWRPKSRFNVTIDQGLAEGWGNFYVTGYTQNYWNNDTTDLQYQLGYNNNWRRLSYGLNVGQVRNAEGKKETTFEMNFTLPLYDLSIDHMPTLTAAVTRDGRGYVGERLGISGSAGADNRYSYGVTAMNTNHGVGSSMTMSGNARTNFSSLSATYGIGEHYQNASVGASGSLVGWSGGLAASAYQSNTFTIVDADGAQGAAVSGYPGIEVNRFGYTLVPYLTPYQLNDITINPKNMTTSVELQNTQAFVAPFEGAITKVVFETDKGMPLLITIQRNNGPIPFGSVAYDEQNSEVGSIGQGGLLYARVKNPSGRLTIKWGPGEIQQCTINYSAPTQDKDNQSSFVQLTSVCGE</sequence>
<comment type="subcellular location">
    <subcellularLocation>
        <location evidence="1 9">Cell outer membrane</location>
        <topology evidence="1 9">Multi-pass membrane protein</topology>
    </subcellularLocation>
</comment>
<dbReference type="InterPro" id="IPR025949">
    <property type="entry name" value="PapC-like_C"/>
</dbReference>
<dbReference type="Proteomes" id="UP000614721">
    <property type="component" value="Unassembled WGS sequence"/>
</dbReference>
<gene>
    <name evidence="12" type="ORF">I4902_13030</name>
</gene>
<evidence type="ECO:0000256" key="1">
    <source>
        <dbReference type="ARBA" id="ARBA00004571"/>
    </source>
</evidence>
<keyword evidence="5 9" id="KW-0812">Transmembrane</keyword>
<dbReference type="Gene3D" id="2.60.40.2070">
    <property type="match status" value="1"/>
</dbReference>
<feature type="domain" description="PapC N-terminal" evidence="11">
    <location>
        <begin position="79"/>
        <end position="224"/>
    </location>
</feature>
<dbReference type="InterPro" id="IPR037224">
    <property type="entry name" value="PapC_N_sf"/>
</dbReference>
<evidence type="ECO:0000256" key="2">
    <source>
        <dbReference type="ARBA" id="ARBA00008064"/>
    </source>
</evidence>
<dbReference type="Pfam" id="PF13954">
    <property type="entry name" value="PapC_N"/>
    <property type="match status" value="1"/>
</dbReference>
<dbReference type="EMBL" id="JADSJP010000021">
    <property type="protein sequence ID" value="MBG2880187.1"/>
    <property type="molecule type" value="Genomic_DNA"/>
</dbReference>
<evidence type="ECO:0000259" key="11">
    <source>
        <dbReference type="Pfam" id="PF13954"/>
    </source>
</evidence>
<evidence type="ECO:0000256" key="6">
    <source>
        <dbReference type="ARBA" id="ARBA00022729"/>
    </source>
</evidence>
<dbReference type="InterPro" id="IPR043142">
    <property type="entry name" value="PapC-like_C_sf"/>
</dbReference>
<dbReference type="Gene3D" id="2.60.40.2610">
    <property type="entry name" value="Outer membrane usher protein FimD, plug domain"/>
    <property type="match status" value="1"/>
</dbReference>
<dbReference type="RefSeq" id="WP_196568333.1">
    <property type="nucleotide sequence ID" value="NZ_JADRYY010000026.1"/>
</dbReference>
<dbReference type="Gene3D" id="2.60.40.3110">
    <property type="match status" value="1"/>
</dbReference>
<dbReference type="InterPro" id="IPR042186">
    <property type="entry name" value="FimD_plug_dom"/>
</dbReference>
<comment type="similarity">
    <text evidence="2 9">Belongs to the fimbrial export usher family.</text>
</comment>
<dbReference type="InterPro" id="IPR025885">
    <property type="entry name" value="PapC_N"/>
</dbReference>
<keyword evidence="8 9" id="KW-0998">Cell outer membrane</keyword>
<keyword evidence="7 9" id="KW-0472">Membrane</keyword>
<keyword evidence="3 9" id="KW-0813">Transport</keyword>
<dbReference type="PROSITE" id="PS01151">
    <property type="entry name" value="FIMBRIAL_USHER"/>
    <property type="match status" value="1"/>
</dbReference>
<comment type="caution">
    <text evidence="12">The sequence shown here is derived from an EMBL/GenBank/DDBJ whole genome shotgun (WGS) entry which is preliminary data.</text>
</comment>
<accession>A0ABS0IXU0</accession>
<evidence type="ECO:0000313" key="12">
    <source>
        <dbReference type="EMBL" id="MBG2880187.1"/>
    </source>
</evidence>
<dbReference type="Gene3D" id="3.10.20.410">
    <property type="match status" value="1"/>
</dbReference>
<keyword evidence="6" id="KW-0732">Signal</keyword>
<evidence type="ECO:0000256" key="8">
    <source>
        <dbReference type="ARBA" id="ARBA00023237"/>
    </source>
</evidence>
<evidence type="ECO:0000256" key="4">
    <source>
        <dbReference type="ARBA" id="ARBA00022452"/>
    </source>
</evidence>
<keyword evidence="9" id="KW-1029">Fimbrium biogenesis</keyword>
<dbReference type="PANTHER" id="PTHR30451">
    <property type="entry name" value="OUTER MEMBRANE USHER PROTEIN"/>
    <property type="match status" value="1"/>
</dbReference>
<evidence type="ECO:0000256" key="5">
    <source>
        <dbReference type="ARBA" id="ARBA00022692"/>
    </source>
</evidence>
<keyword evidence="13" id="KW-1185">Reference proteome</keyword>
<evidence type="ECO:0000256" key="9">
    <source>
        <dbReference type="RuleBase" id="RU003884"/>
    </source>
</evidence>
<name>A0ABS0IXU0_9GAMM</name>
<dbReference type="InterPro" id="IPR018030">
    <property type="entry name" value="Fimbrial_membr_usher_CS"/>
</dbReference>
<protein>
    <submittedName>
        <fullName evidence="12">Fimbrial biogenesis outer membrane usher protein</fullName>
    </submittedName>
</protein>
<feature type="domain" description="PapC-like C-terminal" evidence="10">
    <location>
        <begin position="802"/>
        <end position="865"/>
    </location>
</feature>